<reference evidence="2 3" key="1">
    <citation type="submission" date="2020-07" db="EMBL/GenBank/DDBJ databases">
        <title>Halosimplex litoreum sp. nov. and Halosimplex rubrum sp. nov., isolated from different salt environments.</title>
        <authorList>
            <person name="Cui H."/>
        </authorList>
    </citation>
    <scope>NUCLEOTIDE SEQUENCE [LARGE SCALE GENOMIC DNA]</scope>
    <source>
        <strain evidence="2 3">R2</strain>
    </source>
</reference>
<protein>
    <recommendedName>
        <fullName evidence="1">Halobacterial output domain-containing protein</fullName>
    </recommendedName>
</protein>
<dbReference type="Proteomes" id="UP000509346">
    <property type="component" value="Chromosome"/>
</dbReference>
<evidence type="ECO:0000313" key="2">
    <source>
        <dbReference type="EMBL" id="QLH80187.1"/>
    </source>
</evidence>
<feature type="domain" description="Halobacterial output" evidence="1">
    <location>
        <begin position="26"/>
        <end position="93"/>
    </location>
</feature>
<dbReference type="RefSeq" id="WP_179920019.1">
    <property type="nucleotide sequence ID" value="NZ_CP058909.1"/>
</dbReference>
<dbReference type="InterPro" id="IPR040624">
    <property type="entry name" value="HalOD1"/>
</dbReference>
<dbReference type="Pfam" id="PF18545">
    <property type="entry name" value="HalOD1"/>
    <property type="match status" value="1"/>
</dbReference>
<accession>A0A7D5ST41</accession>
<dbReference type="AlphaFoldDB" id="A0A7D5ST41"/>
<organism evidence="2 3">
    <name type="scientific">Halosimplex pelagicum</name>
    <dbReference type="NCBI Taxonomy" id="869886"/>
    <lineage>
        <taxon>Archaea</taxon>
        <taxon>Methanobacteriati</taxon>
        <taxon>Methanobacteriota</taxon>
        <taxon>Stenosarchaea group</taxon>
        <taxon>Halobacteria</taxon>
        <taxon>Halobacteriales</taxon>
        <taxon>Haloarculaceae</taxon>
        <taxon>Halosimplex</taxon>
    </lineage>
</organism>
<dbReference type="KEGG" id="hpel:HZS54_00480"/>
<dbReference type="OrthoDB" id="242615at2157"/>
<proteinExistence type="predicted"/>
<dbReference type="GeneID" id="56081019"/>
<evidence type="ECO:0000313" key="3">
    <source>
        <dbReference type="Proteomes" id="UP000509346"/>
    </source>
</evidence>
<evidence type="ECO:0000259" key="1">
    <source>
        <dbReference type="Pfam" id="PF18545"/>
    </source>
</evidence>
<name>A0A7D5ST41_9EURY</name>
<sequence>MPASEDLYVLAPGEGEDESDGWVSPRPIDEAVRAAVADATDLEPDEIDDAESYVDLDEIATLLDGDGEEESLTFAVEDHEVAIDGGGHVTVDPE</sequence>
<gene>
    <name evidence="2" type="ORF">HZS54_00480</name>
</gene>
<dbReference type="EMBL" id="CP058909">
    <property type="protein sequence ID" value="QLH80187.1"/>
    <property type="molecule type" value="Genomic_DNA"/>
</dbReference>
<keyword evidence="3" id="KW-1185">Reference proteome</keyword>